<comment type="similarity">
    <text evidence="1">Belongs to the WrbA family.</text>
</comment>
<gene>
    <name evidence="3" type="ORF">BB561_006113</name>
</gene>
<dbReference type="Proteomes" id="UP000245383">
    <property type="component" value="Unassembled WGS sequence"/>
</dbReference>
<dbReference type="InterPro" id="IPR008254">
    <property type="entry name" value="Flavodoxin/NO_synth"/>
</dbReference>
<evidence type="ECO:0000313" key="4">
    <source>
        <dbReference type="Proteomes" id="UP000245383"/>
    </source>
</evidence>
<accession>A0A2T9Y6M1</accession>
<dbReference type="Pfam" id="PF00258">
    <property type="entry name" value="Flavodoxin_1"/>
    <property type="match status" value="1"/>
</dbReference>
<dbReference type="EMBL" id="MBFR01000429">
    <property type="protein sequence ID" value="PVU87944.1"/>
    <property type="molecule type" value="Genomic_DNA"/>
</dbReference>
<dbReference type="InterPro" id="IPR010089">
    <property type="entry name" value="Flavoprotein_WrbA-like"/>
</dbReference>
<sequence length="204" mass="21941">MSKPQVYVVYYSTYGHVKTLAHKIIEGLKKTDNVDVHVRQFAETLSDDVMAKMHAPAKDADIPYITLADLEAADAIMFGFPTRFGSAPAQVKAFWDSTGQLWASGALQGKMAATFFSTASQGGGQECTALSFLPNLVHHGMIYVPLGYANTNLFSVDEVVGGSPWGAGTVANGDGSRQPSEKELEIAVTQGERFAQTVAQYLSK</sequence>
<dbReference type="AlphaFoldDB" id="A0A2T9Y6M1"/>
<evidence type="ECO:0000313" key="3">
    <source>
        <dbReference type="EMBL" id="PVU87944.1"/>
    </source>
</evidence>
<keyword evidence="4" id="KW-1185">Reference proteome</keyword>
<dbReference type="NCBIfam" id="NF002999">
    <property type="entry name" value="PRK03767.1"/>
    <property type="match status" value="1"/>
</dbReference>
<evidence type="ECO:0000259" key="2">
    <source>
        <dbReference type="PROSITE" id="PS50902"/>
    </source>
</evidence>
<dbReference type="PANTHER" id="PTHR30546:SF23">
    <property type="entry name" value="FLAVOPROTEIN-LIKE PROTEIN YCP4-RELATED"/>
    <property type="match status" value="1"/>
</dbReference>
<dbReference type="NCBIfam" id="TIGR01755">
    <property type="entry name" value="flav_wrbA"/>
    <property type="match status" value="1"/>
</dbReference>
<feature type="domain" description="Flavodoxin-like" evidence="2">
    <location>
        <begin position="6"/>
        <end position="194"/>
    </location>
</feature>
<organism evidence="3 4">
    <name type="scientific">Smittium simulii</name>
    <dbReference type="NCBI Taxonomy" id="133385"/>
    <lineage>
        <taxon>Eukaryota</taxon>
        <taxon>Fungi</taxon>
        <taxon>Fungi incertae sedis</taxon>
        <taxon>Zoopagomycota</taxon>
        <taxon>Kickxellomycotina</taxon>
        <taxon>Harpellomycetes</taxon>
        <taxon>Harpellales</taxon>
        <taxon>Legeriomycetaceae</taxon>
        <taxon>Smittium</taxon>
    </lineage>
</organism>
<dbReference type="GO" id="GO:0003955">
    <property type="term" value="F:NAD(P)H dehydrogenase (quinone) activity"/>
    <property type="evidence" value="ECO:0007669"/>
    <property type="project" value="InterPro"/>
</dbReference>
<dbReference type="FunFam" id="3.40.50.360:FF:000001">
    <property type="entry name" value="NAD(P)H dehydrogenase (Quinone) FQR1-like"/>
    <property type="match status" value="1"/>
</dbReference>
<dbReference type="OrthoDB" id="504689at2759"/>
<evidence type="ECO:0000256" key="1">
    <source>
        <dbReference type="ARBA" id="ARBA00006961"/>
    </source>
</evidence>
<dbReference type="GO" id="GO:0010181">
    <property type="term" value="F:FMN binding"/>
    <property type="evidence" value="ECO:0007669"/>
    <property type="project" value="InterPro"/>
</dbReference>
<dbReference type="SUPFAM" id="SSF52218">
    <property type="entry name" value="Flavoproteins"/>
    <property type="match status" value="1"/>
</dbReference>
<dbReference type="PANTHER" id="PTHR30546">
    <property type="entry name" value="FLAVODOXIN-RELATED PROTEIN WRBA-RELATED"/>
    <property type="match status" value="1"/>
</dbReference>
<name>A0A2T9Y6M1_9FUNG</name>
<dbReference type="Gene3D" id="3.40.50.360">
    <property type="match status" value="1"/>
</dbReference>
<protein>
    <recommendedName>
        <fullName evidence="2">Flavodoxin-like domain-containing protein</fullName>
    </recommendedName>
</protein>
<comment type="caution">
    <text evidence="3">The sequence shown here is derived from an EMBL/GenBank/DDBJ whole genome shotgun (WGS) entry which is preliminary data.</text>
</comment>
<reference evidence="3 4" key="1">
    <citation type="journal article" date="2018" name="MBio">
        <title>Comparative Genomics Reveals the Core Gene Toolbox for the Fungus-Insect Symbiosis.</title>
        <authorList>
            <person name="Wang Y."/>
            <person name="Stata M."/>
            <person name="Wang W."/>
            <person name="Stajich J.E."/>
            <person name="White M.M."/>
            <person name="Moncalvo J.M."/>
        </authorList>
    </citation>
    <scope>NUCLEOTIDE SEQUENCE [LARGE SCALE GENOMIC DNA]</scope>
    <source>
        <strain evidence="3 4">SWE-8-4</strain>
    </source>
</reference>
<dbReference type="GO" id="GO:0016020">
    <property type="term" value="C:membrane"/>
    <property type="evidence" value="ECO:0007669"/>
    <property type="project" value="TreeGrafter"/>
</dbReference>
<dbReference type="PROSITE" id="PS50902">
    <property type="entry name" value="FLAVODOXIN_LIKE"/>
    <property type="match status" value="1"/>
</dbReference>
<dbReference type="InterPro" id="IPR029039">
    <property type="entry name" value="Flavoprotein-like_sf"/>
</dbReference>
<proteinExistence type="inferred from homology"/>